<dbReference type="InterPro" id="IPR025481">
    <property type="entry name" value="Cell_Morphogen_C"/>
</dbReference>
<dbReference type="GO" id="GO:0000902">
    <property type="term" value="P:cell morphogenesis"/>
    <property type="evidence" value="ECO:0007669"/>
    <property type="project" value="InterPro"/>
</dbReference>
<dbReference type="InterPro" id="IPR025614">
    <property type="entry name" value="Cell_morpho_N"/>
</dbReference>
<sequence>MSTDGIQITIPDFDDEDYRSTPIFGRTPGASLWGTPSSGQNSPTILTPVALPERADRSYFHSRADSITSDDSTHSLQYPTRKVKSPFVHSAQSSFAANAASSSFTKKSSFASLRNAFKKASEPAPPVPALDQQPYPALKNPFNRSTSSLAQLPPMPHRHQPSMQASPPNFRPSTPGSADFRGRSMPSRMKEHKYGRSQHSHSSSAFHSSDGGSDAGYHMTSSSPPPVPRMPHGFGGVTHRDESRSLSDLEDKINMEPRTPSDYALHAIFIRFAASAEMRIDEFLRQPLEREPALSGLIGPGVDPKLDELLLSLGKIAQKHGKQVIDSIIRWRKSQNESVSTEMQQYHLLQATTSARGARPQDILSILNERKSLASIYIMCRALIAATENATKDGLNDSTGHSLEELTFEQFKKPDIKSLTASANHRSNAELYAILLGQIAKVRFESVTDRFLVELGPVAAGQVPKDADFKYENLVKGLKYVPVTVWPPESFEEGAEFMVSLSKSFENAHGNRLKTIFAETLVHMLHPIAKTAQAEVNHPEWAKAIEVIFPKARDMMAKPRYWHVAFPLAVTALCVAPQEYFLRNWNVCFEAGLSKIKERIHRLPVLNGLLRLMWTYLYRCHEPASTATARVESALKHFFPANKLTVSPQDEHLEPFIYLLHFILSRHFDVGSEFCLELLQERSVTGHPSNLSNVLAPERITVATQAILLSLHAIEREELTPAWPTSCEFSVLPDREDYPTSSKPIPASVLSKGGWKDLIDRSSLCLTTFGLYCYQTVGKWSILDEQWSVTRITPNYEDAHNFVIRSHAEFSSVAYPNQFASHIHVLQTVYQSWPRCLHSSLAIEDAFDMLIRGILHVEPAIGEAANHALQRFVMDGLYVSVLLSRLSNFLFDPASIGEGSGLKLNIESPRLLALWLTFIDQWINEIKQKPPRELIAEEMDDIKARAVEIEAGALFLLAYHKLPAYHFGCKAMRLLAGLHSHLQLPTSSLDLADAPFQFAAALNGKLDPKLYLHGHEDILEADELVRLEHWKQDRRQDVALQLAGSDILVDRNLWRHIFPALLQVSMRESCNSVLLNFREKVVAAANRFHQFVVHLAGVSNRTPSNLPQRSGSVGEKDMSRLVSDHRPTIQQWHAWVKIICATAQVSDNRPAANHSKRDHSRGWSEVNAENEQMANTRDLFKYLSQFLDSDHTLFRDVAVSSISLFPASGYSQLLEDLSILASRQFYDDTRSKAANVPVVGRARRQERFHTAVARIYYLTAHMLEDQRSSGKQTALTHVLKYVRNMQAFLLAPEHRDLFSLQRLRRYFCGTVQRLFDGLATLNDSDRFIPPNIHLALYRLCEEWCQFGKQSENVTRRLIIMQTAAGKSLTDPADQAEIIQRFQTETKALSYAAVGAMAALSHKAYFPPDQSSGSPTDRTMLDTISKPLQATQTLDRITAILANFHEPVQSAGKKALRSLLVHSHSDNELLDEVLRRAFVTTRELDTSNARFFEVVAQVICISPPVHGFTFSQAVCLGLSNLCHPLQEIRRQAFNVLEAIHEQSCGLISLMQYEAAVCSSAPSAYLYAHRLISDVLAGEHPDKAVNVLAQLADWIPRAFDSTSDKGSLLLLQSLEYWIPSMNLMDSTNSALSREGRLAIYHLMALTLRYAESYAEQVLVLWTRLVDAPHQANGYAVIKFLLEQSPKVGSTVFISCAAKVVACLSQSAVSNLVFEELCGLLDPSRMLPTYEHKMSPPDAEELEEWSDLDILFSEQPKLTLGQTQFALLFLSEAATERYWGYDEQMPVLLHALFMHLNYRHPFIQQRSWHMLFQLLRSCMSGYDEMMDRSLYRSRSGLRSTIRQLEQQADMRVWKEEESRSQAESKLRWLSAEVLDLLEPLYPRLRSHWGSWALRWGTACLKRDLAYQSLQLYRVLNPPVSAQDIDMVLGRLASTVADEDPSIQKFTVELILTLTASASSDDLDAALLPKLYWGAVACLSTTVENEFLHVVELLDTLLSRLDLDDPPVVDALLERKPLAWDGSLSLQSRLLIGLRSSTTSTLTLKLLQRLAGVGDGRLIDSSDGRVRDLYTLALPLCLHAMTNGSQDQTLQSFALDIGRLADEEERPSIHRIMTSFAKSRFRTKEDFLRESVTSLREHYGSEHWTEIITLLMSLVLNKEQWLRSNTMKILKLLFQQRETRSPVNLLGSELLMPLLRLLETDLASEALDVLDEPLQISGGPAAKHVLRMSLYHHLRADAKEVDSVAEVFGVAQESGWCVPRPSSLRDACRSNLYAVFDSSKHGRPSRIEFSPEEIQAPQDDSLDDDLGDMVQNLHELSAFFREGHSPGPVANRQLEARIAAILAKSSEDIPPTPFADAFDVESEVGSSTSYEDSDDSDYDTSSDLFEFDSPAMSRYTSNSSH</sequence>
<dbReference type="GO" id="GO:0030427">
    <property type="term" value="C:site of polarized growth"/>
    <property type="evidence" value="ECO:0007669"/>
    <property type="project" value="TreeGrafter"/>
</dbReference>
<dbReference type="RefSeq" id="XP_040768043.1">
    <property type="nucleotide sequence ID" value="XM_040912078.1"/>
</dbReference>
<dbReference type="EMBL" id="KV427609">
    <property type="protein sequence ID" value="KZT10303.1"/>
    <property type="molecule type" value="Genomic_DNA"/>
</dbReference>
<evidence type="ECO:0000259" key="4">
    <source>
        <dbReference type="Pfam" id="PF14228"/>
    </source>
</evidence>
<dbReference type="GO" id="GO:0005938">
    <property type="term" value="C:cell cortex"/>
    <property type="evidence" value="ECO:0007669"/>
    <property type="project" value="TreeGrafter"/>
</dbReference>
<dbReference type="PANTHER" id="PTHR12295">
    <property type="entry name" value="FURRY-RELATED"/>
    <property type="match status" value="1"/>
</dbReference>
<dbReference type="Pfam" id="PF14225">
    <property type="entry name" value="MOR2-PAG1_C"/>
    <property type="match status" value="1"/>
</dbReference>
<evidence type="ECO:0000313" key="5">
    <source>
        <dbReference type="EMBL" id="KZT10303.1"/>
    </source>
</evidence>
<feature type="compositionally biased region" description="Acidic residues" evidence="1">
    <location>
        <begin position="2367"/>
        <end position="2376"/>
    </location>
</feature>
<dbReference type="PANTHER" id="PTHR12295:SF30">
    <property type="entry name" value="PROTEIN FURRY"/>
    <property type="match status" value="1"/>
</dbReference>
<feature type="domain" description="Cell morphogenesis central region" evidence="4">
    <location>
        <begin position="1756"/>
        <end position="1928"/>
    </location>
</feature>
<feature type="domain" description="Cell morphogenesis protein N-terminal" evidence="2">
    <location>
        <begin position="369"/>
        <end position="923"/>
    </location>
</feature>
<feature type="domain" description="Cell morphogenesis central region" evidence="4">
    <location>
        <begin position="1490"/>
        <end position="1681"/>
    </location>
</feature>
<dbReference type="GeneID" id="63829106"/>
<dbReference type="FunCoup" id="A0A165GG64">
    <property type="interactions" value="237"/>
</dbReference>
<feature type="region of interest" description="Disordered" evidence="1">
    <location>
        <begin position="2277"/>
        <end position="2301"/>
    </location>
</feature>
<accession>A0A165GG64</accession>
<feature type="compositionally biased region" description="Low complexity" evidence="1">
    <location>
        <begin position="200"/>
        <end position="216"/>
    </location>
</feature>
<dbReference type="OrthoDB" id="6287725at2759"/>
<feature type="region of interest" description="Disordered" evidence="1">
    <location>
        <begin position="121"/>
        <end position="245"/>
    </location>
</feature>
<gene>
    <name evidence="5" type="ORF">LAESUDRAFT_755809</name>
</gene>
<dbReference type="Proteomes" id="UP000076871">
    <property type="component" value="Unassembled WGS sequence"/>
</dbReference>
<evidence type="ECO:0008006" key="7">
    <source>
        <dbReference type="Google" id="ProtNLM"/>
    </source>
</evidence>
<evidence type="ECO:0000313" key="6">
    <source>
        <dbReference type="Proteomes" id="UP000076871"/>
    </source>
</evidence>
<evidence type="ECO:0000259" key="2">
    <source>
        <dbReference type="Pfam" id="PF14222"/>
    </source>
</evidence>
<dbReference type="InterPro" id="IPR016024">
    <property type="entry name" value="ARM-type_fold"/>
</dbReference>
<dbReference type="InterPro" id="IPR029473">
    <property type="entry name" value="MOR2-PAG1_mid"/>
</dbReference>
<dbReference type="Pfam" id="PF14228">
    <property type="entry name" value="MOR2-PAG1_mid"/>
    <property type="match status" value="2"/>
</dbReference>
<feature type="domain" description="Cell morphogenesis protein C-terminal" evidence="3">
    <location>
        <begin position="1965"/>
        <end position="2214"/>
    </location>
</feature>
<feature type="region of interest" description="Disordered" evidence="1">
    <location>
        <begin position="2348"/>
        <end position="2397"/>
    </location>
</feature>
<dbReference type="STRING" id="1314785.A0A165GG64"/>
<dbReference type="SUPFAM" id="SSF48371">
    <property type="entry name" value="ARM repeat"/>
    <property type="match status" value="1"/>
</dbReference>
<evidence type="ECO:0000256" key="1">
    <source>
        <dbReference type="SAM" id="MobiDB-lite"/>
    </source>
</evidence>
<reference evidence="5 6" key="1">
    <citation type="journal article" date="2016" name="Mol. Biol. Evol.">
        <title>Comparative Genomics of Early-Diverging Mushroom-Forming Fungi Provides Insights into the Origins of Lignocellulose Decay Capabilities.</title>
        <authorList>
            <person name="Nagy L.G."/>
            <person name="Riley R."/>
            <person name="Tritt A."/>
            <person name="Adam C."/>
            <person name="Daum C."/>
            <person name="Floudas D."/>
            <person name="Sun H."/>
            <person name="Yadav J.S."/>
            <person name="Pangilinan J."/>
            <person name="Larsson K.H."/>
            <person name="Matsuura K."/>
            <person name="Barry K."/>
            <person name="Labutti K."/>
            <person name="Kuo R."/>
            <person name="Ohm R.A."/>
            <person name="Bhattacharya S.S."/>
            <person name="Shirouzu T."/>
            <person name="Yoshinaga Y."/>
            <person name="Martin F.M."/>
            <person name="Grigoriev I.V."/>
            <person name="Hibbett D.S."/>
        </authorList>
    </citation>
    <scope>NUCLEOTIDE SEQUENCE [LARGE SCALE GENOMIC DNA]</scope>
    <source>
        <strain evidence="5 6">93-53</strain>
    </source>
</reference>
<proteinExistence type="predicted"/>
<organism evidence="5 6">
    <name type="scientific">Laetiporus sulphureus 93-53</name>
    <dbReference type="NCBI Taxonomy" id="1314785"/>
    <lineage>
        <taxon>Eukaryota</taxon>
        <taxon>Fungi</taxon>
        <taxon>Dikarya</taxon>
        <taxon>Basidiomycota</taxon>
        <taxon>Agaricomycotina</taxon>
        <taxon>Agaricomycetes</taxon>
        <taxon>Polyporales</taxon>
        <taxon>Laetiporus</taxon>
    </lineage>
</organism>
<evidence type="ECO:0000259" key="3">
    <source>
        <dbReference type="Pfam" id="PF14225"/>
    </source>
</evidence>
<keyword evidence="6" id="KW-1185">Reference proteome</keyword>
<dbReference type="Pfam" id="PF14222">
    <property type="entry name" value="MOR2-PAG1_N"/>
    <property type="match status" value="1"/>
</dbReference>
<dbReference type="InParanoid" id="A0A165GG64"/>
<dbReference type="InterPro" id="IPR039867">
    <property type="entry name" value="Furry/Tao3/Mor2"/>
</dbReference>
<feature type="compositionally biased region" description="Polar residues" evidence="1">
    <location>
        <begin position="161"/>
        <end position="176"/>
    </location>
</feature>
<protein>
    <recommendedName>
        <fullName evidence="7">Cell morphogenesis protein</fullName>
    </recommendedName>
</protein>
<name>A0A165GG64_9APHY</name>